<dbReference type="InterPro" id="IPR024989">
    <property type="entry name" value="MFS_assoc_dom"/>
</dbReference>
<feature type="transmembrane region" description="Helical" evidence="6">
    <location>
        <begin position="388"/>
        <end position="411"/>
    </location>
</feature>
<sequence>MYTLCKLLYITVFGLLSAAPPYLQLYYHDALRFSSGQIGLVLAIAPFIQSFACPVWTGLADKRPILHGPIMAFTSLVGGLAIMGMMVLGHIVSASKQENNNNSNPSSFAIQDVIATFLFNKNDKYEQYDEYIFVQEQQQQSFDNYTVVWVTSALALVFAFFTLPNVSLVDSAVMKILGPNKILYGEQRLWGSVSTGLTILIVGVLMDITGSLDAIFWVFGGSTIAFIVCALKANITEASDQLSELQKHGSNPRLYPPSIMEDMESDPKQTLLSRCNHQQHEEEKSLQYNDSNSYQTISTTIKLSKPKSRHSILSTAHTLREDADGQLDNSSSVDLSLVISPVTSLEHSMGVGILASGERGESSSSSGGSDHGITHSKASPNLFKSPRVLCFLTTTLLFGIVLSMIVNFLFLFLSQNLHTPASWIGWTGPLGGLTELLCFCFSKQMTECLGTTGLVIVSHVATIIRCLVYTILPPDSFTTNISALLLQTLHGIGFGIFWGTAVSEMDSLFPPTQRSMAQGILGTLHTGLGTGGGALIGGYLYEYFGAVWLFRSAAGLGCISMVIFCVGRLKYFDVSC</sequence>
<dbReference type="PANTHER" id="PTHR16172">
    <property type="entry name" value="MAJOR FACILITATOR SUPERFAMILY DOMAIN-CONTAINING PROTEIN 6-LIKE"/>
    <property type="match status" value="1"/>
</dbReference>
<reference evidence="8" key="1">
    <citation type="journal article" date="2022" name="IScience">
        <title>Evolution of zygomycete secretomes and the origins of terrestrial fungal ecologies.</title>
        <authorList>
            <person name="Chang Y."/>
            <person name="Wang Y."/>
            <person name="Mondo S."/>
            <person name="Ahrendt S."/>
            <person name="Andreopoulos W."/>
            <person name="Barry K."/>
            <person name="Beard J."/>
            <person name="Benny G.L."/>
            <person name="Blankenship S."/>
            <person name="Bonito G."/>
            <person name="Cuomo C."/>
            <person name="Desiro A."/>
            <person name="Gervers K.A."/>
            <person name="Hundley H."/>
            <person name="Kuo A."/>
            <person name="LaButti K."/>
            <person name="Lang B.F."/>
            <person name="Lipzen A."/>
            <person name="O'Donnell K."/>
            <person name="Pangilinan J."/>
            <person name="Reynolds N."/>
            <person name="Sandor L."/>
            <person name="Smith M.E."/>
            <person name="Tsang A."/>
            <person name="Grigoriev I.V."/>
            <person name="Stajich J.E."/>
            <person name="Spatafora J.W."/>
        </authorList>
    </citation>
    <scope>NUCLEOTIDE SEQUENCE</scope>
    <source>
        <strain evidence="8">RSA 2281</strain>
    </source>
</reference>
<accession>A0AAD5JTR8</accession>
<dbReference type="EMBL" id="JAIXMP010000025">
    <property type="protein sequence ID" value="KAI9253911.1"/>
    <property type="molecule type" value="Genomic_DNA"/>
</dbReference>
<dbReference type="Proteomes" id="UP001209540">
    <property type="component" value="Unassembled WGS sequence"/>
</dbReference>
<name>A0AAD5JTR8_9FUNG</name>
<dbReference type="Gene3D" id="1.20.1250.20">
    <property type="entry name" value="MFS general substrate transporter like domains"/>
    <property type="match status" value="3"/>
</dbReference>
<proteinExistence type="inferred from homology"/>
<evidence type="ECO:0000256" key="4">
    <source>
        <dbReference type="ARBA" id="ARBA00022989"/>
    </source>
</evidence>
<evidence type="ECO:0000256" key="1">
    <source>
        <dbReference type="ARBA" id="ARBA00004141"/>
    </source>
</evidence>
<feature type="transmembrane region" description="Helical" evidence="6">
    <location>
        <begin position="147"/>
        <end position="168"/>
    </location>
</feature>
<feature type="transmembrane region" description="Helical" evidence="6">
    <location>
        <begin position="423"/>
        <end position="441"/>
    </location>
</feature>
<organism evidence="8 9">
    <name type="scientific">Phascolomyces articulosus</name>
    <dbReference type="NCBI Taxonomy" id="60185"/>
    <lineage>
        <taxon>Eukaryota</taxon>
        <taxon>Fungi</taxon>
        <taxon>Fungi incertae sedis</taxon>
        <taxon>Mucoromycota</taxon>
        <taxon>Mucoromycotina</taxon>
        <taxon>Mucoromycetes</taxon>
        <taxon>Mucorales</taxon>
        <taxon>Lichtheimiaceae</taxon>
        <taxon>Phascolomyces</taxon>
    </lineage>
</organism>
<protein>
    <submittedName>
        <fullName evidence="8">Major facilitator superfamily domain-containing protein</fullName>
    </submittedName>
</protein>
<feature type="transmembrane region" description="Helical" evidence="6">
    <location>
        <begin position="448"/>
        <end position="471"/>
    </location>
</feature>
<evidence type="ECO:0000256" key="2">
    <source>
        <dbReference type="ARBA" id="ARBA00005241"/>
    </source>
</evidence>
<dbReference type="AlphaFoldDB" id="A0AAD5JTR8"/>
<evidence type="ECO:0000256" key="5">
    <source>
        <dbReference type="ARBA" id="ARBA00023136"/>
    </source>
</evidence>
<feature type="transmembrane region" description="Helical" evidence="6">
    <location>
        <begin position="519"/>
        <end position="541"/>
    </location>
</feature>
<evidence type="ECO:0000313" key="8">
    <source>
        <dbReference type="EMBL" id="KAI9253911.1"/>
    </source>
</evidence>
<feature type="transmembrane region" description="Helical" evidence="6">
    <location>
        <begin position="189"/>
        <end position="208"/>
    </location>
</feature>
<comment type="subcellular location">
    <subcellularLocation>
        <location evidence="1">Membrane</location>
        <topology evidence="1">Multi-pass membrane protein</topology>
    </subcellularLocation>
</comment>
<reference evidence="8" key="2">
    <citation type="submission" date="2023-02" db="EMBL/GenBank/DDBJ databases">
        <authorList>
            <consortium name="DOE Joint Genome Institute"/>
            <person name="Mondo S.J."/>
            <person name="Chang Y."/>
            <person name="Wang Y."/>
            <person name="Ahrendt S."/>
            <person name="Andreopoulos W."/>
            <person name="Barry K."/>
            <person name="Beard J."/>
            <person name="Benny G.L."/>
            <person name="Blankenship S."/>
            <person name="Bonito G."/>
            <person name="Cuomo C."/>
            <person name="Desiro A."/>
            <person name="Gervers K.A."/>
            <person name="Hundley H."/>
            <person name="Kuo A."/>
            <person name="LaButti K."/>
            <person name="Lang B.F."/>
            <person name="Lipzen A."/>
            <person name="O'Donnell K."/>
            <person name="Pangilinan J."/>
            <person name="Reynolds N."/>
            <person name="Sandor L."/>
            <person name="Smith M.W."/>
            <person name="Tsang A."/>
            <person name="Grigoriev I.V."/>
            <person name="Stajich J.E."/>
            <person name="Spatafora J.W."/>
        </authorList>
    </citation>
    <scope>NUCLEOTIDE SEQUENCE</scope>
    <source>
        <strain evidence="8">RSA 2281</strain>
    </source>
</reference>
<comment type="similarity">
    <text evidence="2">Belongs to the major facilitator superfamily. MFSD6 family.</text>
</comment>
<feature type="transmembrane region" description="Helical" evidence="6">
    <location>
        <begin position="477"/>
        <end position="498"/>
    </location>
</feature>
<keyword evidence="3 6" id="KW-0812">Transmembrane</keyword>
<dbReference type="GO" id="GO:0022857">
    <property type="term" value="F:transmembrane transporter activity"/>
    <property type="evidence" value="ECO:0007669"/>
    <property type="project" value="InterPro"/>
</dbReference>
<keyword evidence="5 6" id="KW-0472">Membrane</keyword>
<dbReference type="PANTHER" id="PTHR16172:SF41">
    <property type="entry name" value="MAJOR FACILITATOR SUPERFAMILY DOMAIN-CONTAINING PROTEIN 6-LIKE"/>
    <property type="match status" value="1"/>
</dbReference>
<dbReference type="PROSITE" id="PS50850">
    <property type="entry name" value="MFS"/>
    <property type="match status" value="1"/>
</dbReference>
<evidence type="ECO:0000256" key="6">
    <source>
        <dbReference type="SAM" id="Phobius"/>
    </source>
</evidence>
<feature type="transmembrane region" description="Helical" evidence="6">
    <location>
        <begin position="38"/>
        <end position="59"/>
    </location>
</feature>
<evidence type="ECO:0000259" key="7">
    <source>
        <dbReference type="PROSITE" id="PS50850"/>
    </source>
</evidence>
<evidence type="ECO:0000256" key="3">
    <source>
        <dbReference type="ARBA" id="ARBA00022692"/>
    </source>
</evidence>
<gene>
    <name evidence="8" type="ORF">BDA99DRAFT_587062</name>
</gene>
<dbReference type="InterPro" id="IPR020846">
    <property type="entry name" value="MFS_dom"/>
</dbReference>
<feature type="transmembrane region" description="Helical" evidence="6">
    <location>
        <begin position="547"/>
        <end position="567"/>
    </location>
</feature>
<keyword evidence="4 6" id="KW-1133">Transmembrane helix</keyword>
<feature type="transmembrane region" description="Helical" evidence="6">
    <location>
        <begin position="71"/>
        <end position="92"/>
    </location>
</feature>
<dbReference type="InterPro" id="IPR036259">
    <property type="entry name" value="MFS_trans_sf"/>
</dbReference>
<feature type="domain" description="Major facilitator superfamily (MFS) profile" evidence="7">
    <location>
        <begin position="387"/>
        <end position="576"/>
    </location>
</feature>
<feature type="transmembrane region" description="Helical" evidence="6">
    <location>
        <begin position="214"/>
        <end position="233"/>
    </location>
</feature>
<keyword evidence="9" id="KW-1185">Reference proteome</keyword>
<dbReference type="SUPFAM" id="SSF103473">
    <property type="entry name" value="MFS general substrate transporter"/>
    <property type="match status" value="2"/>
</dbReference>
<dbReference type="Pfam" id="PF12832">
    <property type="entry name" value="MFS_1_like"/>
    <property type="match status" value="1"/>
</dbReference>
<feature type="transmembrane region" description="Helical" evidence="6">
    <location>
        <begin position="7"/>
        <end position="26"/>
    </location>
</feature>
<dbReference type="InterPro" id="IPR051717">
    <property type="entry name" value="MFS_MFSD6"/>
</dbReference>
<dbReference type="GO" id="GO:0016020">
    <property type="term" value="C:membrane"/>
    <property type="evidence" value="ECO:0007669"/>
    <property type="project" value="UniProtKB-SubCell"/>
</dbReference>
<comment type="caution">
    <text evidence="8">The sequence shown here is derived from an EMBL/GenBank/DDBJ whole genome shotgun (WGS) entry which is preliminary data.</text>
</comment>
<evidence type="ECO:0000313" key="9">
    <source>
        <dbReference type="Proteomes" id="UP001209540"/>
    </source>
</evidence>